<sequence>MTTAPLRLMLVDEDPVFRLGLRIWLEQTAGYAVVAEATQADDALAILASRANLETRSDAPPDWTPEPAPDWAEAWASQDPSRRPDIDLVILDLGLGAGRPDELPGLRLCADIKARYPTLPVLVLSAQTEPVLAAAARQLGADGFGARSMAVADLGRLIEQLVASGPPLARGLSPISSSQRPLITMRDGTTGRSLPVPNALAALRISMRRSSVQQIEAVMAQIEAEQRRGRGSLLSEAVLAGRYRELRAARWLVRRLLATPDFSDQGQPVEPPVVRPRTEPGELSFPWENEVPPGSPGTRVRPTQRPENALANREAFGNRLETSSRTGIATEDRLALNQGDLATLVFERVFRKLQGLLDNTSDVPLESDILRDDKKRELLYLVLRKVEDALAYLREAQVLPGQLPEKSSLVLQDLWQAAVTDFFGRYYTLQVNTLEQPVVPTLLTEAPVVQGAILDRLPLVPMLLGHLLFNESMVVDGGLYQAATPEAMARSQELLEHLVIQLANAVVQPMLNHFADVELMKKNLYHRRMMTSRDIERFRNDLSWRYRWDGLINEPRAIFESQHRLFGFTERGIQYQTIYVPRREELEQLSGLQRAVTLAVEARDAIAPRFRSAVSLVGSGIVYVLTDVIGRGIGLIGRGILRGVGGAWRDPRYRRDAQESDLRD</sequence>
<evidence type="ECO:0000256" key="1">
    <source>
        <dbReference type="PROSITE-ProRule" id="PRU00169"/>
    </source>
</evidence>
<proteinExistence type="predicted"/>
<organism evidence="4 5">
    <name type="scientific">Leptolyngbya subtilissima DQ-A4</name>
    <dbReference type="NCBI Taxonomy" id="2933933"/>
    <lineage>
        <taxon>Bacteria</taxon>
        <taxon>Bacillati</taxon>
        <taxon>Cyanobacteriota</taxon>
        <taxon>Cyanophyceae</taxon>
        <taxon>Leptolyngbyales</taxon>
        <taxon>Leptolyngbyaceae</taxon>
        <taxon>Leptolyngbya group</taxon>
        <taxon>Leptolyngbya</taxon>
    </lineage>
</organism>
<dbReference type="Gene3D" id="3.40.50.2300">
    <property type="match status" value="1"/>
</dbReference>
<dbReference type="InterPro" id="IPR011006">
    <property type="entry name" value="CheY-like_superfamily"/>
</dbReference>
<evidence type="ECO:0000313" key="4">
    <source>
        <dbReference type="EMBL" id="MEP0947650.1"/>
    </source>
</evidence>
<dbReference type="InterPro" id="IPR001789">
    <property type="entry name" value="Sig_transdc_resp-reg_receiver"/>
</dbReference>
<evidence type="ECO:0000259" key="3">
    <source>
        <dbReference type="PROSITE" id="PS50110"/>
    </source>
</evidence>
<feature type="domain" description="Response regulatory" evidence="3">
    <location>
        <begin position="7"/>
        <end position="162"/>
    </location>
</feature>
<dbReference type="Pfam" id="PF12452">
    <property type="entry name" value="DUF3685"/>
    <property type="match status" value="1"/>
</dbReference>
<dbReference type="PANTHER" id="PTHR45566">
    <property type="entry name" value="HTH-TYPE TRANSCRIPTIONAL REGULATOR YHJB-RELATED"/>
    <property type="match status" value="1"/>
</dbReference>
<keyword evidence="5" id="KW-1185">Reference proteome</keyword>
<feature type="region of interest" description="Disordered" evidence="2">
    <location>
        <begin position="263"/>
        <end position="305"/>
    </location>
</feature>
<dbReference type="EMBL" id="JAMPKX010000004">
    <property type="protein sequence ID" value="MEP0947650.1"/>
    <property type="molecule type" value="Genomic_DNA"/>
</dbReference>
<dbReference type="SUPFAM" id="SSF52172">
    <property type="entry name" value="CheY-like"/>
    <property type="match status" value="1"/>
</dbReference>
<gene>
    <name evidence="4" type="ORF">NC992_12270</name>
</gene>
<dbReference type="PROSITE" id="PS50110">
    <property type="entry name" value="RESPONSE_REGULATORY"/>
    <property type="match status" value="1"/>
</dbReference>
<accession>A0ABV0K4E1</accession>
<dbReference type="Proteomes" id="UP001482513">
    <property type="component" value="Unassembled WGS sequence"/>
</dbReference>
<dbReference type="PANTHER" id="PTHR45566:SF1">
    <property type="entry name" value="HTH-TYPE TRANSCRIPTIONAL REGULATOR YHJB-RELATED"/>
    <property type="match status" value="1"/>
</dbReference>
<evidence type="ECO:0000313" key="5">
    <source>
        <dbReference type="Proteomes" id="UP001482513"/>
    </source>
</evidence>
<dbReference type="CDD" id="cd17535">
    <property type="entry name" value="REC_NarL-like"/>
    <property type="match status" value="1"/>
</dbReference>
<keyword evidence="1" id="KW-0597">Phosphoprotein</keyword>
<dbReference type="SMART" id="SM00448">
    <property type="entry name" value="REC"/>
    <property type="match status" value="1"/>
</dbReference>
<name>A0ABV0K4E1_9CYAN</name>
<dbReference type="InterPro" id="IPR058245">
    <property type="entry name" value="NreC/VraR/RcsB-like_REC"/>
</dbReference>
<reference evidence="4 5" key="1">
    <citation type="submission" date="2022-04" db="EMBL/GenBank/DDBJ databases">
        <title>Positive selection, recombination, and allopatry shape intraspecific diversity of widespread and dominant cyanobacteria.</title>
        <authorList>
            <person name="Wei J."/>
            <person name="Shu W."/>
            <person name="Hu C."/>
        </authorList>
    </citation>
    <scope>NUCLEOTIDE SEQUENCE [LARGE SCALE GENOMIC DNA]</scope>
    <source>
        <strain evidence="4 5">DQ-A4</strain>
    </source>
</reference>
<protein>
    <submittedName>
        <fullName evidence="4">DUF3685 domain-containing protein</fullName>
    </submittedName>
</protein>
<dbReference type="InterPro" id="IPR022552">
    <property type="entry name" value="UPF_Ycf55"/>
</dbReference>
<dbReference type="InterPro" id="IPR051015">
    <property type="entry name" value="EvgA-like"/>
</dbReference>
<evidence type="ECO:0000256" key="2">
    <source>
        <dbReference type="SAM" id="MobiDB-lite"/>
    </source>
</evidence>
<dbReference type="RefSeq" id="WP_190702917.1">
    <property type="nucleotide sequence ID" value="NZ_JAMPKX010000004.1"/>
</dbReference>
<comment type="caution">
    <text evidence="4">The sequence shown here is derived from an EMBL/GenBank/DDBJ whole genome shotgun (WGS) entry which is preliminary data.</text>
</comment>
<feature type="modified residue" description="4-aspartylphosphate" evidence="1">
    <location>
        <position position="92"/>
    </location>
</feature>